<dbReference type="EMBL" id="GGFK01012575">
    <property type="protein sequence ID" value="MBW45896.1"/>
    <property type="molecule type" value="Transcribed_RNA"/>
</dbReference>
<reference evidence="8" key="1">
    <citation type="submission" date="2018-01" db="EMBL/GenBank/DDBJ databases">
        <title>An insight into the sialome of Amazonian anophelines.</title>
        <authorList>
            <person name="Ribeiro J.M."/>
            <person name="Scarpassa V."/>
            <person name="Calvo E."/>
        </authorList>
    </citation>
    <scope>NUCLEOTIDE SEQUENCE</scope>
    <source>
        <tissue evidence="8">Salivary glands</tissue>
    </source>
</reference>
<proteinExistence type="inferred from homology"/>
<evidence type="ECO:0000256" key="5">
    <source>
        <dbReference type="ARBA" id="ARBA00045227"/>
    </source>
</evidence>
<evidence type="ECO:0000313" key="8">
    <source>
        <dbReference type="EMBL" id="MBW45896.1"/>
    </source>
</evidence>
<dbReference type="InterPro" id="IPR006840">
    <property type="entry name" value="ChaC"/>
</dbReference>
<dbReference type="PANTHER" id="PTHR12192">
    <property type="entry name" value="CATION TRANSPORT PROTEIN CHAC-RELATED"/>
    <property type="match status" value="1"/>
</dbReference>
<comment type="similarity">
    <text evidence="1">Belongs to the gamma-glutamylcyclotransferase family. ChaC subfamily.</text>
</comment>
<evidence type="ECO:0000256" key="1">
    <source>
        <dbReference type="ARBA" id="ARBA00009662"/>
    </source>
</evidence>
<dbReference type="InterPro" id="IPR013024">
    <property type="entry name" value="GGCT-like"/>
</dbReference>
<dbReference type="Gene3D" id="3.10.490.10">
    <property type="entry name" value="Gamma-glutamyl cyclotransferase-like"/>
    <property type="match status" value="1"/>
</dbReference>
<evidence type="ECO:0000256" key="3">
    <source>
        <dbReference type="ARBA" id="ARBA00023239"/>
    </source>
</evidence>
<organism evidence="8">
    <name type="scientific">Anopheles triannulatus</name>
    <dbReference type="NCBI Taxonomy" id="58253"/>
    <lineage>
        <taxon>Eukaryota</taxon>
        <taxon>Metazoa</taxon>
        <taxon>Ecdysozoa</taxon>
        <taxon>Arthropoda</taxon>
        <taxon>Hexapoda</taxon>
        <taxon>Insecta</taxon>
        <taxon>Pterygota</taxon>
        <taxon>Neoptera</taxon>
        <taxon>Endopterygota</taxon>
        <taxon>Diptera</taxon>
        <taxon>Nematocera</taxon>
        <taxon>Culicoidea</taxon>
        <taxon>Culicidae</taxon>
        <taxon>Anophelinae</taxon>
        <taxon>Anopheles</taxon>
    </lineage>
</organism>
<accession>A0A2M4AYL2</accession>
<dbReference type="EC" id="4.3.2.7" evidence="2"/>
<comment type="function">
    <text evidence="5">Catalyzes the cleavage of glutathione into 5-oxo-L-proline and a Cys-Gly dipeptide. Acts specifically on glutathione, but not on other gamma-glutamyl peptides.</text>
</comment>
<feature type="compositionally biased region" description="Basic and acidic residues" evidence="7">
    <location>
        <begin position="238"/>
        <end position="248"/>
    </location>
</feature>
<name>A0A2M4AYL2_9DIPT</name>
<evidence type="ECO:0000256" key="2">
    <source>
        <dbReference type="ARBA" id="ARBA00012344"/>
    </source>
</evidence>
<feature type="region of interest" description="Disordered" evidence="7">
    <location>
        <begin position="219"/>
        <end position="248"/>
    </location>
</feature>
<dbReference type="CDD" id="cd06661">
    <property type="entry name" value="GGCT_like"/>
    <property type="match status" value="1"/>
</dbReference>
<dbReference type="GO" id="GO:0061928">
    <property type="term" value="F:glutathione specific gamma-glutamylcyclotransferase activity"/>
    <property type="evidence" value="ECO:0007669"/>
    <property type="project" value="UniProtKB-EC"/>
</dbReference>
<evidence type="ECO:0000256" key="4">
    <source>
        <dbReference type="ARBA" id="ARBA00043195"/>
    </source>
</evidence>
<dbReference type="GO" id="GO:0005737">
    <property type="term" value="C:cytoplasm"/>
    <property type="evidence" value="ECO:0007669"/>
    <property type="project" value="TreeGrafter"/>
</dbReference>
<dbReference type="InterPro" id="IPR036568">
    <property type="entry name" value="GGCT-like_sf"/>
</dbReference>
<keyword evidence="3" id="KW-0456">Lyase</keyword>
<sequence>MVEAVEMVCEGSLGEGTGLQPQKDQPEEEMDQEDIWIFGYGSLVWKADFPFKEKRTGYIKGFLRRFYQNSIDHRGTFDRPGRVVTLIHSENPESRVWGMGYRIAGNEKAEVLQHLDHREKNGYERHRVQFYPYPWSAEQLNDPQPILLYVATHDNPSFAGLHDTLEQIAEQALGAVGQSGRNPEYIYKLAEAMHQLYPGEQDEHLFELEKLLLSRDPVMLERNKQEPAPPAGLGNEGDANRSELSKEG</sequence>
<dbReference type="Pfam" id="PF04752">
    <property type="entry name" value="ChaC"/>
    <property type="match status" value="1"/>
</dbReference>
<evidence type="ECO:0000256" key="6">
    <source>
        <dbReference type="ARBA" id="ARBA00048073"/>
    </source>
</evidence>
<comment type="catalytic activity">
    <reaction evidence="6">
        <text>glutathione = L-cysteinylglycine + 5-oxo-L-proline</text>
        <dbReference type="Rhea" id="RHEA:47724"/>
        <dbReference type="ChEBI" id="CHEBI:57925"/>
        <dbReference type="ChEBI" id="CHEBI:58402"/>
        <dbReference type="ChEBI" id="CHEBI:61694"/>
        <dbReference type="EC" id="4.3.2.7"/>
    </reaction>
</comment>
<dbReference type="GO" id="GO:0006751">
    <property type="term" value="P:glutathione catabolic process"/>
    <property type="evidence" value="ECO:0007669"/>
    <property type="project" value="InterPro"/>
</dbReference>
<protein>
    <recommendedName>
        <fullName evidence="2">glutathione-specific gamma-glutamylcyclotransferase</fullName>
        <ecNumber evidence="2">4.3.2.7</ecNumber>
    </recommendedName>
    <alternativeName>
        <fullName evidence="4">Cation transport regulator-like protein 2</fullName>
    </alternativeName>
</protein>
<dbReference type="AlphaFoldDB" id="A0A2M4AYL2"/>
<evidence type="ECO:0000256" key="7">
    <source>
        <dbReference type="SAM" id="MobiDB-lite"/>
    </source>
</evidence>
<dbReference type="SUPFAM" id="SSF110857">
    <property type="entry name" value="Gamma-glutamyl cyclotransferase-like"/>
    <property type="match status" value="1"/>
</dbReference>
<dbReference type="PANTHER" id="PTHR12192:SF2">
    <property type="entry name" value="GLUTATHIONE-SPECIFIC GAMMA-GLUTAMYLCYCLOTRANSFERASE 2"/>
    <property type="match status" value="1"/>
</dbReference>